<sequence length="249" mass="28635">MVQDAPMLPNEFLTKFEFADAEKEALIEAVCKEELEKEMEKNEGNLSETSMHELDLTQAFNFTQILTESTQQVLIPASPQAAYSYYIHDPWDRKITNILWSKLEKSIYNLSEFYLFDKLTTKNSFRFGLRVYESVGGMKQGGYGTIYYVRFRGNWKSSLNRSSSLSDKENVDVDTEQIPPCCTHVVKCQSPKFPLEFHYTRAIFRRLNSAIANKQLPVDIGGLHPEGDLLWVKSLGNFAPLFVPLLDFF</sequence>
<dbReference type="AlphaFoldDB" id="A0ABD2QPU1"/>
<keyword evidence="2" id="KW-1185">Reference proteome</keyword>
<organism evidence="1 2">
    <name type="scientific">Cichlidogyrus casuarinus</name>
    <dbReference type="NCBI Taxonomy" id="1844966"/>
    <lineage>
        <taxon>Eukaryota</taxon>
        <taxon>Metazoa</taxon>
        <taxon>Spiralia</taxon>
        <taxon>Lophotrochozoa</taxon>
        <taxon>Platyhelminthes</taxon>
        <taxon>Monogenea</taxon>
        <taxon>Monopisthocotylea</taxon>
        <taxon>Dactylogyridea</taxon>
        <taxon>Ancyrocephalidae</taxon>
        <taxon>Cichlidogyrus</taxon>
    </lineage>
</organism>
<evidence type="ECO:0000313" key="1">
    <source>
        <dbReference type="EMBL" id="KAL3320756.1"/>
    </source>
</evidence>
<dbReference type="Proteomes" id="UP001626550">
    <property type="component" value="Unassembled WGS sequence"/>
</dbReference>
<reference evidence="1 2" key="1">
    <citation type="submission" date="2024-11" db="EMBL/GenBank/DDBJ databases">
        <title>Adaptive evolution of stress response genes in parasites aligns with host niche diversity.</title>
        <authorList>
            <person name="Hahn C."/>
            <person name="Resl P."/>
        </authorList>
    </citation>
    <scope>NUCLEOTIDE SEQUENCE [LARGE SCALE GENOMIC DNA]</scope>
    <source>
        <strain evidence="1">EGGRZ-B1_66</strain>
        <tissue evidence="1">Body</tissue>
    </source>
</reference>
<proteinExistence type="predicted"/>
<evidence type="ECO:0000313" key="2">
    <source>
        <dbReference type="Proteomes" id="UP001626550"/>
    </source>
</evidence>
<gene>
    <name evidence="1" type="ORF">Ciccas_000567</name>
</gene>
<protein>
    <submittedName>
        <fullName evidence="1">Uncharacterized protein</fullName>
    </submittedName>
</protein>
<name>A0ABD2QPU1_9PLAT</name>
<comment type="caution">
    <text evidence="1">The sequence shown here is derived from an EMBL/GenBank/DDBJ whole genome shotgun (WGS) entry which is preliminary data.</text>
</comment>
<accession>A0ABD2QPU1</accession>
<dbReference type="EMBL" id="JBJKFK010000032">
    <property type="protein sequence ID" value="KAL3320756.1"/>
    <property type="molecule type" value="Genomic_DNA"/>
</dbReference>